<feature type="transmembrane region" description="Helical" evidence="1">
    <location>
        <begin position="78"/>
        <end position="101"/>
    </location>
</feature>
<keyword evidence="1" id="KW-1133">Transmembrane helix</keyword>
<sequence length="171" mass="19015">MSTILGIANADAQGVNEPLPSIFICVDISTPKIFYSFWLAPLVFEFILCFLAIRIGVKRSMLNQGHATLISGTRLINLVITGNILYFVVILLACIVNAAMWQGLPSNMWVEVPEGFPQAIEVIAGCHLILHIRNATTRPLNETAPNSQLVFHYPMQRFPPKYASEMDVDDI</sequence>
<gene>
    <name evidence="2" type="ORF">HYDPIDRAFT_116381</name>
</gene>
<evidence type="ECO:0000256" key="1">
    <source>
        <dbReference type="SAM" id="Phobius"/>
    </source>
</evidence>
<keyword evidence="1" id="KW-0472">Membrane</keyword>
<evidence type="ECO:0000313" key="3">
    <source>
        <dbReference type="Proteomes" id="UP000053820"/>
    </source>
</evidence>
<feature type="transmembrane region" description="Helical" evidence="1">
    <location>
        <begin position="37"/>
        <end position="57"/>
    </location>
</feature>
<name>A0A0C9V680_9AGAM</name>
<dbReference type="OrthoDB" id="3349377at2759"/>
<dbReference type="AlphaFoldDB" id="A0A0C9V680"/>
<reference evidence="2 3" key="1">
    <citation type="submission" date="2014-04" db="EMBL/GenBank/DDBJ databases">
        <title>Evolutionary Origins and Diversification of the Mycorrhizal Mutualists.</title>
        <authorList>
            <consortium name="DOE Joint Genome Institute"/>
            <consortium name="Mycorrhizal Genomics Consortium"/>
            <person name="Kohler A."/>
            <person name="Kuo A."/>
            <person name="Nagy L.G."/>
            <person name="Floudas D."/>
            <person name="Copeland A."/>
            <person name="Barry K.W."/>
            <person name="Cichocki N."/>
            <person name="Veneault-Fourrey C."/>
            <person name="LaButti K."/>
            <person name="Lindquist E.A."/>
            <person name="Lipzen A."/>
            <person name="Lundell T."/>
            <person name="Morin E."/>
            <person name="Murat C."/>
            <person name="Riley R."/>
            <person name="Ohm R."/>
            <person name="Sun H."/>
            <person name="Tunlid A."/>
            <person name="Henrissat B."/>
            <person name="Grigoriev I.V."/>
            <person name="Hibbett D.S."/>
            <person name="Martin F."/>
        </authorList>
    </citation>
    <scope>NUCLEOTIDE SEQUENCE [LARGE SCALE GENOMIC DNA]</scope>
    <source>
        <strain evidence="2 3">MD-312</strain>
    </source>
</reference>
<keyword evidence="3" id="KW-1185">Reference proteome</keyword>
<dbReference type="EMBL" id="KN839865">
    <property type="protein sequence ID" value="KIJ61114.1"/>
    <property type="molecule type" value="Genomic_DNA"/>
</dbReference>
<proteinExistence type="predicted"/>
<evidence type="ECO:0000313" key="2">
    <source>
        <dbReference type="EMBL" id="KIJ61114.1"/>
    </source>
</evidence>
<dbReference type="HOGENOM" id="CLU_035509_14_3_1"/>
<keyword evidence="1" id="KW-0812">Transmembrane</keyword>
<organism evidence="2 3">
    <name type="scientific">Hydnomerulius pinastri MD-312</name>
    <dbReference type="NCBI Taxonomy" id="994086"/>
    <lineage>
        <taxon>Eukaryota</taxon>
        <taxon>Fungi</taxon>
        <taxon>Dikarya</taxon>
        <taxon>Basidiomycota</taxon>
        <taxon>Agaricomycotina</taxon>
        <taxon>Agaricomycetes</taxon>
        <taxon>Agaricomycetidae</taxon>
        <taxon>Boletales</taxon>
        <taxon>Boletales incertae sedis</taxon>
        <taxon>Leucogyrophana</taxon>
    </lineage>
</organism>
<dbReference type="Proteomes" id="UP000053820">
    <property type="component" value="Unassembled WGS sequence"/>
</dbReference>
<protein>
    <submittedName>
        <fullName evidence="2">Uncharacterized protein</fullName>
    </submittedName>
</protein>
<accession>A0A0C9V680</accession>